<sequence length="146" mass="16028">MTTTDRLRLLDVNVLVALSLPNHAHHEVVSAWFDGVDQWATCSITQAAYLRLLMNPRVTGFEIAAADVLSGLGELTSLDDHVFLVDDAPPAEPSISFSRLKGPKQVTDLHLVDLAARHNAVLATMDGRMVQALTSQDRRHIEIIPL</sequence>
<dbReference type="InterPro" id="IPR002716">
    <property type="entry name" value="PIN_dom"/>
</dbReference>
<comment type="similarity">
    <text evidence="6">Belongs to the PINc/VapC protein family.</text>
</comment>
<dbReference type="AlphaFoldDB" id="A0A1Q8WQE4"/>
<evidence type="ECO:0000256" key="2">
    <source>
        <dbReference type="ARBA" id="ARBA00022722"/>
    </source>
</evidence>
<evidence type="ECO:0000256" key="4">
    <source>
        <dbReference type="ARBA" id="ARBA00022801"/>
    </source>
</evidence>
<organism evidence="7 8">
    <name type="scientific">Actinomyces oris</name>
    <dbReference type="NCBI Taxonomy" id="544580"/>
    <lineage>
        <taxon>Bacteria</taxon>
        <taxon>Bacillati</taxon>
        <taxon>Actinomycetota</taxon>
        <taxon>Actinomycetes</taxon>
        <taxon>Actinomycetales</taxon>
        <taxon>Actinomycetaceae</taxon>
        <taxon>Actinomyces</taxon>
    </lineage>
</organism>
<dbReference type="GO" id="GO:0090729">
    <property type="term" value="F:toxin activity"/>
    <property type="evidence" value="ECO:0007669"/>
    <property type="project" value="UniProtKB-KW"/>
</dbReference>
<keyword evidence="4 6" id="KW-0378">Hydrolase</keyword>
<dbReference type="EC" id="3.1.-.-" evidence="6"/>
<keyword evidence="3 6" id="KW-0479">Metal-binding</keyword>
<keyword evidence="2 6" id="KW-0540">Nuclease</keyword>
<dbReference type="Gene3D" id="3.40.50.1010">
    <property type="entry name" value="5'-nuclease"/>
    <property type="match status" value="1"/>
</dbReference>
<evidence type="ECO:0000256" key="1">
    <source>
        <dbReference type="ARBA" id="ARBA00022649"/>
    </source>
</evidence>
<proteinExistence type="inferred from homology"/>
<dbReference type="InterPro" id="IPR022907">
    <property type="entry name" value="VapC_family"/>
</dbReference>
<keyword evidence="1 6" id="KW-1277">Toxin-antitoxin system</keyword>
<gene>
    <name evidence="6" type="primary">vapC</name>
    <name evidence="7" type="ORF">FK267_02070</name>
</gene>
<dbReference type="EMBL" id="VICC01000001">
    <property type="protein sequence ID" value="TQD63392.1"/>
    <property type="molecule type" value="Genomic_DNA"/>
</dbReference>
<evidence type="ECO:0000256" key="3">
    <source>
        <dbReference type="ARBA" id="ARBA00022723"/>
    </source>
</evidence>
<name>A0A1Q8WQE4_9ACTO</name>
<evidence type="ECO:0000313" key="8">
    <source>
        <dbReference type="Proteomes" id="UP000317942"/>
    </source>
</evidence>
<dbReference type="GO" id="GO:0000287">
    <property type="term" value="F:magnesium ion binding"/>
    <property type="evidence" value="ECO:0007669"/>
    <property type="project" value="UniProtKB-UniRule"/>
</dbReference>
<dbReference type="InterPro" id="IPR029060">
    <property type="entry name" value="PIN-like_dom_sf"/>
</dbReference>
<feature type="binding site" evidence="6">
    <location>
        <position position="108"/>
    </location>
    <ligand>
        <name>Mg(2+)</name>
        <dbReference type="ChEBI" id="CHEBI:18420"/>
    </ligand>
</feature>
<evidence type="ECO:0000256" key="5">
    <source>
        <dbReference type="ARBA" id="ARBA00022842"/>
    </source>
</evidence>
<feature type="binding site" evidence="6">
    <location>
        <position position="11"/>
    </location>
    <ligand>
        <name>Mg(2+)</name>
        <dbReference type="ChEBI" id="CHEBI:18420"/>
    </ligand>
</feature>
<dbReference type="GO" id="GO:0045926">
    <property type="term" value="P:negative regulation of growth"/>
    <property type="evidence" value="ECO:0007669"/>
    <property type="project" value="UniProtKB-ARBA"/>
</dbReference>
<dbReference type="RefSeq" id="WP_075378948.1">
    <property type="nucleotide sequence ID" value="NZ_JASPET010000004.1"/>
</dbReference>
<comment type="caution">
    <text evidence="7">The sequence shown here is derived from an EMBL/GenBank/DDBJ whole genome shotgun (WGS) entry which is preliminary data.</text>
</comment>
<protein>
    <recommendedName>
        <fullName evidence="6">Ribonuclease VapC</fullName>
        <shortName evidence="6">RNase VapC</shortName>
        <ecNumber evidence="6">3.1.-.-</ecNumber>
    </recommendedName>
    <alternativeName>
        <fullName evidence="6">Toxin VapC</fullName>
    </alternativeName>
</protein>
<dbReference type="OrthoDB" id="196567at2"/>
<dbReference type="Proteomes" id="UP000317942">
    <property type="component" value="Unassembled WGS sequence"/>
</dbReference>
<evidence type="ECO:0000256" key="6">
    <source>
        <dbReference type="HAMAP-Rule" id="MF_00265"/>
    </source>
</evidence>
<keyword evidence="5 6" id="KW-0460">Magnesium</keyword>
<dbReference type="HAMAP" id="MF_00265">
    <property type="entry name" value="VapC_Nob1"/>
    <property type="match status" value="1"/>
</dbReference>
<comment type="function">
    <text evidence="6">Toxic component of a toxin-antitoxin (TA) system. An RNase.</text>
</comment>
<keyword evidence="6" id="KW-0800">Toxin</keyword>
<evidence type="ECO:0000313" key="7">
    <source>
        <dbReference type="EMBL" id="TQD63392.1"/>
    </source>
</evidence>
<reference evidence="7 8" key="1">
    <citation type="submission" date="2019-06" db="EMBL/GenBank/DDBJ databases">
        <title>Draft genome sequence of Actinomyces oris CCUG 34288T.</title>
        <authorList>
            <person name="Salva-Serra F."/>
            <person name="Cardew S."/>
            <person name="Moore E."/>
        </authorList>
    </citation>
    <scope>NUCLEOTIDE SEQUENCE [LARGE SCALE GENOMIC DNA]</scope>
    <source>
        <strain evidence="7 8">CCUG 34288</strain>
    </source>
</reference>
<accession>A0A1Q8WQE4</accession>
<dbReference type="InterPro" id="IPR006226">
    <property type="entry name" value="Mtu_PIN"/>
</dbReference>
<dbReference type="Pfam" id="PF01850">
    <property type="entry name" value="PIN"/>
    <property type="match status" value="1"/>
</dbReference>
<dbReference type="GO" id="GO:0004540">
    <property type="term" value="F:RNA nuclease activity"/>
    <property type="evidence" value="ECO:0007669"/>
    <property type="project" value="InterPro"/>
</dbReference>
<dbReference type="NCBIfam" id="TIGR00028">
    <property type="entry name" value="Mtu_PIN_fam"/>
    <property type="match status" value="1"/>
</dbReference>
<dbReference type="SUPFAM" id="SSF88723">
    <property type="entry name" value="PIN domain-like"/>
    <property type="match status" value="1"/>
</dbReference>
<dbReference type="GO" id="GO:0016788">
    <property type="term" value="F:hydrolase activity, acting on ester bonds"/>
    <property type="evidence" value="ECO:0007669"/>
    <property type="project" value="InterPro"/>
</dbReference>
<comment type="cofactor">
    <cofactor evidence="6">
        <name>Mg(2+)</name>
        <dbReference type="ChEBI" id="CHEBI:18420"/>
    </cofactor>
</comment>